<dbReference type="InterPro" id="IPR036388">
    <property type="entry name" value="WH-like_DNA-bd_sf"/>
</dbReference>
<dbReference type="Pfam" id="PF12840">
    <property type="entry name" value="HTH_20"/>
    <property type="match status" value="1"/>
</dbReference>
<sequence>MEQALKITSVLADPTRYYIYQYISEKHNQVTVQEIADKFSIHPNVARLHLTKLEDVNMLISETQKTGKGGRPGRLYRLSDDVIQLQFPFRDYKLLSQIALDALLRLGSIGEQALLETGKQFGRDLMMRHVKRLGISAEEISKQDKVNIAKEALTTAGLSPQFELSKDETKVFYQVYNCPFKEMLTEHPQATCNMHNAMMQSIFQVLFSTVELIRTESMLTDCNSCNYKAHIS</sequence>
<dbReference type="SUPFAM" id="SSF46785">
    <property type="entry name" value="Winged helix' DNA-binding domain"/>
    <property type="match status" value="1"/>
</dbReference>
<dbReference type="Proteomes" id="UP001589609">
    <property type="component" value="Unassembled WGS sequence"/>
</dbReference>
<proteinExistence type="predicted"/>
<reference evidence="2 3" key="1">
    <citation type="submission" date="2024-09" db="EMBL/GenBank/DDBJ databases">
        <authorList>
            <person name="Sun Q."/>
            <person name="Mori K."/>
        </authorList>
    </citation>
    <scope>NUCLEOTIDE SEQUENCE [LARGE SCALE GENOMIC DNA]</scope>
    <source>
        <strain evidence="2 3">JCM 11201</strain>
    </source>
</reference>
<dbReference type="InterPro" id="IPR036390">
    <property type="entry name" value="WH_DNA-bd_sf"/>
</dbReference>
<name>A0ABV5WP60_9BACI</name>
<dbReference type="RefSeq" id="WP_379951945.1">
    <property type="nucleotide sequence ID" value="NZ_JBHMAF010000196.1"/>
</dbReference>
<accession>A0ABV5WP60</accession>
<evidence type="ECO:0000256" key="1">
    <source>
        <dbReference type="ARBA" id="ARBA00023125"/>
    </source>
</evidence>
<protein>
    <submittedName>
        <fullName evidence="2">Helix-turn-helix transcriptional regulator</fullName>
    </submittedName>
</protein>
<dbReference type="Gene3D" id="1.10.10.10">
    <property type="entry name" value="Winged helix-like DNA-binding domain superfamily/Winged helix DNA-binding domain"/>
    <property type="match status" value="1"/>
</dbReference>
<comment type="caution">
    <text evidence="2">The sequence shown here is derived from an EMBL/GenBank/DDBJ whole genome shotgun (WGS) entry which is preliminary data.</text>
</comment>
<dbReference type="EMBL" id="JBHMAF010000196">
    <property type="protein sequence ID" value="MFB9761856.1"/>
    <property type="molecule type" value="Genomic_DNA"/>
</dbReference>
<dbReference type="InterPro" id="IPR011991">
    <property type="entry name" value="ArsR-like_HTH"/>
</dbReference>
<evidence type="ECO:0000313" key="3">
    <source>
        <dbReference type="Proteomes" id="UP001589609"/>
    </source>
</evidence>
<keyword evidence="3" id="KW-1185">Reference proteome</keyword>
<gene>
    <name evidence="2" type="ORF">ACFFMS_26875</name>
</gene>
<dbReference type="CDD" id="cd00090">
    <property type="entry name" value="HTH_ARSR"/>
    <property type="match status" value="1"/>
</dbReference>
<keyword evidence="1" id="KW-0238">DNA-binding</keyword>
<evidence type="ECO:0000313" key="2">
    <source>
        <dbReference type="EMBL" id="MFB9761856.1"/>
    </source>
</evidence>
<organism evidence="2 3">
    <name type="scientific">Ectobacillus funiculus</name>
    <dbReference type="NCBI Taxonomy" id="137993"/>
    <lineage>
        <taxon>Bacteria</taxon>
        <taxon>Bacillati</taxon>
        <taxon>Bacillota</taxon>
        <taxon>Bacilli</taxon>
        <taxon>Bacillales</taxon>
        <taxon>Bacillaceae</taxon>
        <taxon>Ectobacillus</taxon>
    </lineage>
</organism>